<gene>
    <name evidence="2" type="ORF">LK03_05455</name>
</gene>
<dbReference type="KEGG" id="psw:LK03_05455"/>
<evidence type="ECO:0000313" key="3">
    <source>
        <dbReference type="Proteomes" id="UP000029493"/>
    </source>
</evidence>
<dbReference type="EMBL" id="CP009455">
    <property type="protein sequence ID" value="AIR88743.1"/>
    <property type="molecule type" value="Genomic_DNA"/>
</dbReference>
<proteinExistence type="predicted"/>
<protein>
    <recommendedName>
        <fullName evidence="1">YjiS-like domain-containing protein</fullName>
    </recommendedName>
</protein>
<dbReference type="OrthoDB" id="6496803at2"/>
<keyword evidence="3" id="KW-1185">Reference proteome</keyword>
<dbReference type="Proteomes" id="UP000029493">
    <property type="component" value="Chromosome"/>
</dbReference>
<name>A0A089YAA2_9PSED</name>
<accession>A0A089YAA2</accession>
<feature type="domain" description="YjiS-like" evidence="1">
    <location>
        <begin position="31"/>
        <end position="62"/>
    </location>
</feature>
<sequence>MSRFNDIDLAIEPGATAAGQRQLQVGVQGVYTQWVQRYSTRRALLALSEQHLRDIGLSREQAVAEGSKPFWKA</sequence>
<dbReference type="Pfam" id="PF06568">
    <property type="entry name" value="YjiS-like"/>
    <property type="match status" value="1"/>
</dbReference>
<dbReference type="AlphaFoldDB" id="A0A089YAA2"/>
<reference evidence="2 3" key="1">
    <citation type="submission" date="2014-09" db="EMBL/GenBank/DDBJ databases">
        <authorList>
            <person name="Chan K.-G."/>
        </authorList>
    </citation>
    <scope>NUCLEOTIDE SEQUENCE [LARGE SCALE GENOMIC DNA]</scope>
    <source>
        <strain evidence="2 3">ND07</strain>
    </source>
</reference>
<organism evidence="2 3">
    <name type="scientific">Pseudomonas cremoricolorata</name>
    <dbReference type="NCBI Taxonomy" id="157783"/>
    <lineage>
        <taxon>Bacteria</taxon>
        <taxon>Pseudomonadati</taxon>
        <taxon>Pseudomonadota</taxon>
        <taxon>Gammaproteobacteria</taxon>
        <taxon>Pseudomonadales</taxon>
        <taxon>Pseudomonadaceae</taxon>
        <taxon>Pseudomonas</taxon>
    </lineage>
</organism>
<evidence type="ECO:0000313" key="2">
    <source>
        <dbReference type="EMBL" id="AIR88743.1"/>
    </source>
</evidence>
<dbReference type="RefSeq" id="WP_038411410.1">
    <property type="nucleotide sequence ID" value="NZ_CP009455.1"/>
</dbReference>
<dbReference type="InterPro" id="IPR009506">
    <property type="entry name" value="YjiS-like"/>
</dbReference>
<evidence type="ECO:0000259" key="1">
    <source>
        <dbReference type="Pfam" id="PF06568"/>
    </source>
</evidence>